<protein>
    <submittedName>
        <fullName evidence="1">Uncharacterized protein</fullName>
    </submittedName>
</protein>
<reference evidence="1 2" key="1">
    <citation type="submission" date="2016-10" db="EMBL/GenBank/DDBJ databases">
        <authorList>
            <person name="de Groot N.N."/>
        </authorList>
    </citation>
    <scope>NUCLEOTIDE SEQUENCE [LARGE SCALE GENOMIC DNA]</scope>
    <source>
        <strain evidence="1 2">OK461</strain>
    </source>
</reference>
<organism evidence="1 2">
    <name type="scientific">Streptomyces mirabilis</name>
    <dbReference type="NCBI Taxonomy" id="68239"/>
    <lineage>
        <taxon>Bacteria</taxon>
        <taxon>Bacillati</taxon>
        <taxon>Actinomycetota</taxon>
        <taxon>Actinomycetes</taxon>
        <taxon>Kitasatosporales</taxon>
        <taxon>Streptomycetaceae</taxon>
        <taxon>Streptomyces</taxon>
    </lineage>
</organism>
<dbReference type="AlphaFoldDB" id="A0A1I2EWX7"/>
<dbReference type="RefSeq" id="WP_075026997.1">
    <property type="nucleotide sequence ID" value="NZ_FONR01000003.1"/>
</dbReference>
<gene>
    <name evidence="1" type="ORF">SAMN02787118_103132</name>
</gene>
<evidence type="ECO:0000313" key="1">
    <source>
        <dbReference type="EMBL" id="SFE97213.1"/>
    </source>
</evidence>
<name>A0A1I2EWX7_9ACTN</name>
<dbReference type="NCBIfam" id="NF041638">
    <property type="entry name" value="QRL_CxxC_CxxC"/>
    <property type="match status" value="1"/>
</dbReference>
<evidence type="ECO:0000313" key="2">
    <source>
        <dbReference type="Proteomes" id="UP000181942"/>
    </source>
</evidence>
<dbReference type="EMBL" id="FONR01000003">
    <property type="protein sequence ID" value="SFE97213.1"/>
    <property type="molecule type" value="Genomic_DNA"/>
</dbReference>
<accession>A0A1I2EWX7</accession>
<dbReference type="Proteomes" id="UP000181942">
    <property type="component" value="Unassembled WGS sequence"/>
</dbReference>
<dbReference type="InterPro" id="IPR048142">
    <property type="entry name" value="QRL_CxxC_CxxC"/>
</dbReference>
<proteinExistence type="predicted"/>
<sequence length="138" mass="15240">MSAAWGKCFDPTGARYGVPTYPWRLAPDGLATRRQLRAQGLRPGGQPIAAQTMRVNRRAGGVRVAYLYRLDLAKPVRPMTSRKWGALALAMLARRTCPKCHLTYSYCMPRSLGMCVLCAYPDNAPEGASWNSSPHTAR</sequence>
<dbReference type="OrthoDB" id="4553528at2"/>